<dbReference type="Pfam" id="PF26547">
    <property type="entry name" value="PDZD8_N"/>
    <property type="match status" value="1"/>
</dbReference>
<evidence type="ECO:0000256" key="19">
    <source>
        <dbReference type="ARBA" id="ARBA00023055"/>
    </source>
</evidence>
<evidence type="ECO:0000256" key="18">
    <source>
        <dbReference type="ARBA" id="ARBA00023014"/>
    </source>
</evidence>
<keyword evidence="21" id="KW-0238">DNA-binding</keyword>
<dbReference type="EMBL" id="LXFE01003917">
    <property type="protein sequence ID" value="OLL22088.1"/>
    <property type="molecule type" value="Genomic_DNA"/>
</dbReference>
<evidence type="ECO:0000256" key="15">
    <source>
        <dbReference type="ARBA" id="ARBA00022833"/>
    </source>
</evidence>
<feature type="compositionally biased region" description="Polar residues" evidence="27">
    <location>
        <begin position="2651"/>
        <end position="2672"/>
    </location>
</feature>
<feature type="region of interest" description="Disordered" evidence="27">
    <location>
        <begin position="2643"/>
        <end position="2706"/>
    </location>
</feature>
<feature type="region of interest" description="Disordered" evidence="27">
    <location>
        <begin position="2353"/>
        <end position="2372"/>
    </location>
</feature>
<feature type="region of interest" description="Disordered" evidence="27">
    <location>
        <begin position="2254"/>
        <end position="2339"/>
    </location>
</feature>
<dbReference type="OrthoDB" id="2414538at2759"/>
<evidence type="ECO:0000256" key="22">
    <source>
        <dbReference type="ARBA" id="ARBA00023136"/>
    </source>
</evidence>
<evidence type="ECO:0000256" key="17">
    <source>
        <dbReference type="ARBA" id="ARBA00023004"/>
    </source>
</evidence>
<dbReference type="Gene3D" id="1.10.132.60">
    <property type="entry name" value="DNA polymerase family B, C-terminal domain"/>
    <property type="match status" value="1"/>
</dbReference>
<dbReference type="GO" id="GO:0005634">
    <property type="term" value="C:nucleus"/>
    <property type="evidence" value="ECO:0007669"/>
    <property type="project" value="UniProtKB-SubCell"/>
</dbReference>
<dbReference type="Proteomes" id="UP000186594">
    <property type="component" value="Unassembled WGS sequence"/>
</dbReference>
<protein>
    <recommendedName>
        <fullName evidence="6">DNA polymerase zeta catalytic subunit</fullName>
        <ecNumber evidence="5">2.7.7.7</ecNumber>
    </recommendedName>
</protein>
<dbReference type="FunFam" id="1.10.287.690:FF:000002">
    <property type="entry name" value="DNA polymerase zeta"/>
    <property type="match status" value="1"/>
</dbReference>
<evidence type="ECO:0000256" key="1">
    <source>
        <dbReference type="ARBA" id="ARBA00001966"/>
    </source>
</evidence>
<dbReference type="InterPro" id="IPR042087">
    <property type="entry name" value="DNA_pol_B_thumb"/>
</dbReference>
<dbReference type="Pfam" id="PF15413">
    <property type="entry name" value="PH_11"/>
    <property type="match status" value="1"/>
</dbReference>
<dbReference type="GO" id="GO:0003887">
    <property type="term" value="F:DNA-directed DNA polymerase activity"/>
    <property type="evidence" value="ECO:0007669"/>
    <property type="project" value="UniProtKB-KW"/>
</dbReference>
<keyword evidence="16" id="KW-0239">DNA-directed DNA polymerase</keyword>
<keyword evidence="13" id="KW-0227">DNA damage</keyword>
<dbReference type="InterPro" id="IPR023211">
    <property type="entry name" value="DNA_pol_palm_dom_sf"/>
</dbReference>
<dbReference type="CDD" id="cd21675">
    <property type="entry name" value="SMP_TEX2"/>
    <property type="match status" value="1"/>
</dbReference>
<keyword evidence="14" id="KW-0863">Zinc-finger</keyword>
<keyword evidence="23" id="KW-0234">DNA repair</keyword>
<dbReference type="SMART" id="SM00486">
    <property type="entry name" value="POLBc"/>
    <property type="match status" value="1"/>
</dbReference>
<dbReference type="FunFam" id="3.30.342.10:FF:000018">
    <property type="entry name" value="DNA polymerase"/>
    <property type="match status" value="1"/>
</dbReference>
<evidence type="ECO:0000256" key="9">
    <source>
        <dbReference type="ARBA" id="ARBA00022679"/>
    </source>
</evidence>
<evidence type="ECO:0000256" key="12">
    <source>
        <dbReference type="ARBA" id="ARBA00022723"/>
    </source>
</evidence>
<dbReference type="InterPro" id="IPR012337">
    <property type="entry name" value="RNaseH-like_sf"/>
</dbReference>
<keyword evidence="18" id="KW-0411">Iron-sulfur</keyword>
<keyword evidence="11" id="KW-0235">DNA replication</keyword>
<comment type="subcellular location">
    <subcellularLocation>
        <location evidence="3">Membrane</location>
    </subcellularLocation>
    <subcellularLocation>
        <location evidence="2">Nucleus</location>
    </subcellularLocation>
</comment>
<dbReference type="InterPro" id="IPR056447">
    <property type="entry name" value="REV3_N"/>
</dbReference>
<feature type="compositionally biased region" description="Basic and acidic residues" evidence="27">
    <location>
        <begin position="2261"/>
        <end position="2286"/>
    </location>
</feature>
<feature type="compositionally biased region" description="Polar residues" evidence="27">
    <location>
        <begin position="2292"/>
        <end position="2305"/>
    </location>
</feature>
<evidence type="ECO:0000256" key="6">
    <source>
        <dbReference type="ARBA" id="ARBA00021589"/>
    </source>
</evidence>
<dbReference type="GO" id="GO:0016035">
    <property type="term" value="C:zeta DNA polymerase complex"/>
    <property type="evidence" value="ECO:0007669"/>
    <property type="project" value="InterPro"/>
</dbReference>
<evidence type="ECO:0000256" key="26">
    <source>
        <dbReference type="ARBA" id="ARBA00066055"/>
    </source>
</evidence>
<dbReference type="PRINTS" id="PR00106">
    <property type="entry name" value="DNAPOLB"/>
</dbReference>
<dbReference type="InterPro" id="IPR006172">
    <property type="entry name" value="DNA-dir_DNA_pol_B"/>
</dbReference>
<evidence type="ECO:0000256" key="25">
    <source>
        <dbReference type="ARBA" id="ARBA00049244"/>
    </source>
</evidence>
<dbReference type="GO" id="GO:0042276">
    <property type="term" value="P:error-prone translesion synthesis"/>
    <property type="evidence" value="ECO:0007669"/>
    <property type="project" value="TreeGrafter"/>
</dbReference>
<dbReference type="Gene3D" id="3.30.420.10">
    <property type="entry name" value="Ribonuclease H-like superfamily/Ribonuclease H"/>
    <property type="match status" value="1"/>
</dbReference>
<evidence type="ECO:0000256" key="10">
    <source>
        <dbReference type="ARBA" id="ARBA00022695"/>
    </source>
</evidence>
<keyword evidence="30" id="KW-1185">Reference proteome</keyword>
<name>A0A1U7LHI4_NEOID</name>
<keyword evidence="9" id="KW-0808">Transferase</keyword>
<dbReference type="GO" id="GO:0016020">
    <property type="term" value="C:membrane"/>
    <property type="evidence" value="ECO:0007669"/>
    <property type="project" value="UniProtKB-SubCell"/>
</dbReference>
<dbReference type="InterPro" id="IPR006133">
    <property type="entry name" value="DNA-dir_DNA_pol_B_exonuc"/>
</dbReference>
<dbReference type="Pfam" id="PF14260">
    <property type="entry name" value="zf-C4pol"/>
    <property type="match status" value="1"/>
</dbReference>
<dbReference type="Gene3D" id="3.90.1600.10">
    <property type="entry name" value="Palm domain of DNA polymerase"/>
    <property type="match status" value="1"/>
</dbReference>
<dbReference type="Pfam" id="PF03104">
    <property type="entry name" value="DNA_pol_B_exo1"/>
    <property type="match status" value="1"/>
</dbReference>
<evidence type="ECO:0000256" key="2">
    <source>
        <dbReference type="ARBA" id="ARBA00004123"/>
    </source>
</evidence>
<dbReference type="Gene3D" id="3.30.342.10">
    <property type="entry name" value="DNA Polymerase, chain B, domain 1"/>
    <property type="match status" value="1"/>
</dbReference>
<dbReference type="Pfam" id="PF24065">
    <property type="entry name" value="REV3_N"/>
    <property type="match status" value="1"/>
</dbReference>
<dbReference type="GO" id="GO:0008270">
    <property type="term" value="F:zinc ion binding"/>
    <property type="evidence" value="ECO:0007669"/>
    <property type="project" value="UniProtKB-KW"/>
</dbReference>
<evidence type="ECO:0000256" key="20">
    <source>
        <dbReference type="ARBA" id="ARBA00023121"/>
    </source>
</evidence>
<dbReference type="InterPro" id="IPR031468">
    <property type="entry name" value="SMP_LBD"/>
</dbReference>
<proteinExistence type="inferred from homology"/>
<evidence type="ECO:0000256" key="14">
    <source>
        <dbReference type="ARBA" id="ARBA00022771"/>
    </source>
</evidence>
<evidence type="ECO:0000256" key="11">
    <source>
        <dbReference type="ARBA" id="ARBA00022705"/>
    </source>
</evidence>
<evidence type="ECO:0000256" key="8">
    <source>
        <dbReference type="ARBA" id="ARBA00022485"/>
    </source>
</evidence>
<dbReference type="InterPro" id="IPR043502">
    <property type="entry name" value="DNA/RNA_pol_sf"/>
</dbReference>
<dbReference type="PANTHER" id="PTHR45812">
    <property type="entry name" value="DNA POLYMERASE ZETA CATALYTIC SUBUNIT"/>
    <property type="match status" value="1"/>
</dbReference>
<gene>
    <name evidence="29" type="ORF">NEOLI_002427</name>
</gene>
<feature type="compositionally biased region" description="Low complexity" evidence="27">
    <location>
        <begin position="2327"/>
        <end position="2339"/>
    </location>
</feature>
<dbReference type="InterPro" id="IPR017964">
    <property type="entry name" value="DNA-dir_DNA_pol_B_CS"/>
</dbReference>
<keyword evidence="22" id="KW-0472">Membrane</keyword>
<dbReference type="GO" id="GO:0051539">
    <property type="term" value="F:4 iron, 4 sulfur cluster binding"/>
    <property type="evidence" value="ECO:0007669"/>
    <property type="project" value="UniProtKB-KW"/>
</dbReference>
<evidence type="ECO:0000256" key="21">
    <source>
        <dbReference type="ARBA" id="ARBA00023125"/>
    </source>
</evidence>
<dbReference type="InterPro" id="IPR006134">
    <property type="entry name" value="DNA-dir_DNA_pol_B_multi_dom"/>
</dbReference>
<evidence type="ECO:0000259" key="28">
    <source>
        <dbReference type="PROSITE" id="PS51847"/>
    </source>
</evidence>
<dbReference type="GO" id="GO:0000724">
    <property type="term" value="P:double-strand break repair via homologous recombination"/>
    <property type="evidence" value="ECO:0007669"/>
    <property type="project" value="TreeGrafter"/>
</dbReference>
<keyword evidence="17" id="KW-0408">Iron</keyword>
<dbReference type="PROSITE" id="PS00116">
    <property type="entry name" value="DNA_POLYMERASE_B"/>
    <property type="match status" value="1"/>
</dbReference>
<dbReference type="CDD" id="cd05778">
    <property type="entry name" value="DNA_polB_zeta_exo"/>
    <property type="match status" value="1"/>
</dbReference>
<reference evidence="29 30" key="1">
    <citation type="submission" date="2016-04" db="EMBL/GenBank/DDBJ databases">
        <title>Evolutionary innovation and constraint leading to complex multicellularity in the Ascomycota.</title>
        <authorList>
            <person name="Cisse O."/>
            <person name="Nguyen A."/>
            <person name="Hewitt D.A."/>
            <person name="Jedd G."/>
            <person name="Stajich J.E."/>
        </authorList>
    </citation>
    <scope>NUCLEOTIDE SEQUENCE [LARGE SCALE GENOMIC DNA]</scope>
    <source>
        <strain evidence="29 30">DAH-3</strain>
    </source>
</reference>
<dbReference type="Pfam" id="PF00136">
    <property type="entry name" value="DNA_pol_B"/>
    <property type="match status" value="1"/>
</dbReference>
<dbReference type="GO" id="GO:0008289">
    <property type="term" value="F:lipid binding"/>
    <property type="evidence" value="ECO:0007669"/>
    <property type="project" value="UniProtKB-KW"/>
</dbReference>
<keyword evidence="7" id="KW-0813">Transport</keyword>
<dbReference type="GO" id="GO:0000166">
    <property type="term" value="F:nucleotide binding"/>
    <property type="evidence" value="ECO:0007669"/>
    <property type="project" value="InterPro"/>
</dbReference>
<dbReference type="Gene3D" id="1.10.287.690">
    <property type="entry name" value="Helix hairpin bin"/>
    <property type="match status" value="1"/>
</dbReference>
<feature type="compositionally biased region" description="Polar residues" evidence="27">
    <location>
        <begin position="2549"/>
        <end position="2571"/>
    </location>
</feature>
<comment type="caution">
    <text evidence="29">The sequence shown here is derived from an EMBL/GenBank/DDBJ whole genome shotgun (WGS) entry which is preliminary data.</text>
</comment>
<accession>A0A1U7LHI4</accession>
<keyword evidence="19" id="KW-0445">Lipid transport</keyword>
<sequence>MTFKLLLNCIDSYQYPPEKYDRNHSGLDHPKATYSSVPIVRVFGATDSGQKVCAHIHGAFPYMYVEYPGKLVPDDVEMYIHRLHMNINSAMAATYRHNPRDPKSLFVAKITLCKGVPFYGFHIGWKFYLKVYMLNPSHMTRLADLFRQGAILERSMQPFEAHIPYLLQFMIDFNLYGCGWINCEEVTFRMPVPEQSESNGKHADHSSLQLYTNASIPTEMITSETGLPRLSHCALEADIQAHNILNRLDIEPRMLHHDFIERLKDFPSDQKLVQSMAELWKDEVRRREARGQSPEVSVPFTAESRDPHPEWLHEADYRERLEEIIQREKAQGDGHVPKFETFVRPTPFEAKVQSSFESVTDLFPQPWSQPEKYVGVGIESPYKDGGDLPIVQENARPLDNSSDIQSDNETEVDIENLKNKIQITGLSGGLWKEDESTSSSGNLQDFMEPFRIGGIWPAEQPDLEEDDFEIPAQDNFKTCEATGFDDSLLLIDGLEEEILEDDLLIQDEGAGQDEFNSEMAENYLLVEQMAKHEASGMKRKESFDELPRKRRLMSPESNSSDFAWVTSNNGNEALQICQISSDDDDLLHKNSDLEDPFNTNVSAVNMNDHSLRKKAITKTYNSADRTLGRVPEFSSSSRFGPSQISPTRIRDSTSQLNWKEINNDLLSKFHSCDDAITTEISKRIGRVFNIHGALLCYKHAPPLTCELVDTLEIVGIPHVIYKDPFYSNEADVPDRAREFAGREFRLKSDGLAYLPLFDAAETVSAGETRVGRSQMRVWRLASVPLSKSLTQTWLEEWKTKENSNIKQPIRAKHLSQIEGPTQKNKHGFIFSEKPKSRGVNYELTHMSTLSLEVHINTRGDLLPNPEEDEISTVFWSLHSTDPEYPTNGYKDGYHVGMIILSPVVDMYPLNTFRHYEVETQDNELDVIMRIVDIVRRVDPDILAGYEVQNSSWGYLIERARLKYDIPLCDELSRMKSHSHGRFGRDNDRWGFTSASSIRITGRHMINIWRAMRSEVNLLQYSIETVVFHLLHKRIPHYSHRTLTEWFQSSFIDKRFRVYQYYINRVQLDLEIIEVQELVSRTSEQARLLGVDFCSVFARGSQYKVESLMFRIAKPECFMLISPSRKQVGQQNALECLPLVMEPRSKFYNSPILVLDFQSLYPSVMIAYNYCYSTCLGRVNSWRGENKLGFVDHKVVPRSLELLKDHLNGTSISGARSNNLVAPNGFLYVKPTIRKSLLAKMLSEILETRVMVKAGMKSDEDDKTLIQLLNNRQLALKLIANVTYGYTSASFSGRMPCAEIADSIVQTGRETLEKARFQLSDWQAEVVYGDTDSLFVSLPGRTKDEAFNIGQSIADAITKVNPRPVKLKFEKVYLPCVLLAKKRYVGFKYERKDELEPTFDAKGIETIRRDGTPAEQKIEEAALKILFRTADLSQVKEYFQTQCTKVMMESVSIQDFCFSKEVKLGTYSDKGLPPPGALISARKMVNDPRAEPQYGERVPYVVITGAPGARLVDRCVPPEELLLNNHHRLDFEYYISKNIIPPLERIFNLVGANVRSWYDEMPKVQRVRRFEGMKEDCEKKGKTLESYLRSSVCLVCRELETDDMLCYECSANRPEAIHTLVTRLKTKERQHVDLYLVCSTCSNTPVGDVIKCESKACPVFYSRVKIATRFRDMLKTEGQIIQDLQNLENVEAEKLALEWRLSRASLSSAERHSTEARCFGHSILHFKQFVHNLHSPSLVLWSLDSAMAFITLFLMFNFGFCSALGSLAFLVFWLSVPKQNSDITVETRRSGISGTQSSDPAFRKGEEAQRLLDDTREPVGVQVYKAGWIKVTREYTPEGQGASGPEKNRNMNAENTYMGMVIQSYRNFVEKPLNASTESLASAGRQRKANNTFWGVLKHGNLFLYENESQLDVKYVVVLDHFDIGIWPRNLPEGELFIKRHAICLTRRDSWHSIWGDPDPKVAKYEQVPPQNSFFIFMMNNSLKEDWYFSLIQATKLSTRKDALSSAAPDSSIDAVALQFKKESLFEITRTIHSNDEHLQTRWLNALIGRLFLGIAQTDTMENLVMNKIKLKLSRIKRPSFLSDIHVNGCTLGSTIPYIRNPRLRDLNPDGELNMDLDISYTGNVRIEVSTTATIQLGNRFKPRQVNLVLAVVLKKLEGTILVKIKKPPTNRLWFGFYEMPKMELDIEPIVSSRQIKLVLVLRAIQNKIRETVQETIVLPNMDDLVFFNTEGEFFRGGIWDHNLRKAQAQAEKLASITEPSLLEKDATTPGLEHSEESTEQPTHEEIALVDVITSSESQAQVTSTRETLRSRRKSLSENLMPVGTRHSSLSSGSLTPMSSAPAIVSEDHVSVTFTSEHPDSDPAQDDSIEKGISAPSLSCSTAISFSPLVLPESEANNLGSSLESSASSSFKETHDDLRDFRKSSLSEDYTESLSESIPIAPGSPDGSKSISSEKKKDRLSATLTAVYEKSVSEEDRQKVLIKGEKPTLGIVYTSTANAVKKWGAQYIKKKGSRLTLKPTLESSISSDHIEGPSIGSPSNTSPRPFLNPLGNTQEQSPPNEISGKLNQSGSIQYGPMKMEIPSSSFSISDVTITPPYSNWSLPPPVLPPRAAAATSSPELPRRPFLAQSPLPLNIRRPVPPLPDVVPPALNQRISQNPGAQENNRLSSSSSVAKQAKIAPPPPAALDSDLWEDNENSHGPIEDATMG</sequence>
<dbReference type="STRING" id="1198029.A0A1U7LHI4"/>
<dbReference type="Pfam" id="PF24055">
    <property type="entry name" value="POL3_N"/>
    <property type="match status" value="1"/>
</dbReference>
<feature type="region of interest" description="Disordered" evidence="27">
    <location>
        <begin position="2523"/>
        <end position="2577"/>
    </location>
</feature>
<keyword evidence="20" id="KW-0446">Lipid-binding</keyword>
<dbReference type="GO" id="GO:0003677">
    <property type="term" value="F:DNA binding"/>
    <property type="evidence" value="ECO:0007669"/>
    <property type="project" value="UniProtKB-KW"/>
</dbReference>
<feature type="region of interest" description="Disordered" evidence="27">
    <location>
        <begin position="2431"/>
        <end position="2455"/>
    </location>
</feature>
<comment type="cofactor">
    <cofactor evidence="1">
        <name>[4Fe-4S] cluster</name>
        <dbReference type="ChEBI" id="CHEBI:49883"/>
    </cofactor>
</comment>
<keyword evidence="12" id="KW-0479">Metal-binding</keyword>
<comment type="similarity">
    <text evidence="4">Belongs to the DNA polymerase type-B family.</text>
</comment>
<dbReference type="EC" id="2.7.7.7" evidence="5"/>
<dbReference type="PROSITE" id="PS51847">
    <property type="entry name" value="SMP"/>
    <property type="match status" value="1"/>
</dbReference>
<keyword evidence="10" id="KW-0548">Nucleotidyltransferase</keyword>
<evidence type="ECO:0000256" key="5">
    <source>
        <dbReference type="ARBA" id="ARBA00012417"/>
    </source>
</evidence>
<dbReference type="FunFam" id="1.10.132.60:FF:000007">
    <property type="entry name" value="DNA polymerase"/>
    <property type="match status" value="1"/>
</dbReference>
<dbReference type="FunFam" id="3.30.420.10:FF:000024">
    <property type="entry name" value="DNA polymerase zeta catalytic subunit"/>
    <property type="match status" value="1"/>
</dbReference>
<evidence type="ECO:0000256" key="4">
    <source>
        <dbReference type="ARBA" id="ARBA00005755"/>
    </source>
</evidence>
<comment type="subunit">
    <text evidence="26">Forms DNA polymerase zeta with REV7.</text>
</comment>
<dbReference type="SUPFAM" id="SSF56672">
    <property type="entry name" value="DNA/RNA polymerases"/>
    <property type="match status" value="1"/>
</dbReference>
<keyword evidence="24" id="KW-0539">Nucleus</keyword>
<dbReference type="GO" id="GO:0006260">
    <property type="term" value="P:DNA replication"/>
    <property type="evidence" value="ECO:0007669"/>
    <property type="project" value="UniProtKB-KW"/>
</dbReference>
<evidence type="ECO:0000313" key="30">
    <source>
        <dbReference type="Proteomes" id="UP000186594"/>
    </source>
</evidence>
<comment type="catalytic activity">
    <reaction evidence="25">
        <text>DNA(n) + a 2'-deoxyribonucleoside 5'-triphosphate = DNA(n+1) + diphosphate</text>
        <dbReference type="Rhea" id="RHEA:22508"/>
        <dbReference type="Rhea" id="RHEA-COMP:17339"/>
        <dbReference type="Rhea" id="RHEA-COMP:17340"/>
        <dbReference type="ChEBI" id="CHEBI:33019"/>
        <dbReference type="ChEBI" id="CHEBI:61560"/>
        <dbReference type="ChEBI" id="CHEBI:173112"/>
        <dbReference type="EC" id="2.7.7.7"/>
    </reaction>
</comment>
<dbReference type="InterPro" id="IPR030559">
    <property type="entry name" value="PolZ_Rev3"/>
</dbReference>
<evidence type="ECO:0000256" key="24">
    <source>
        <dbReference type="ARBA" id="ARBA00023242"/>
    </source>
</evidence>
<dbReference type="CDD" id="cd05534">
    <property type="entry name" value="POLBc_zeta"/>
    <property type="match status" value="1"/>
</dbReference>
<dbReference type="InterPro" id="IPR036397">
    <property type="entry name" value="RNaseH_sf"/>
</dbReference>
<keyword evidence="8" id="KW-0004">4Fe-4S</keyword>
<dbReference type="SUPFAM" id="SSF53098">
    <property type="entry name" value="Ribonuclease H-like"/>
    <property type="match status" value="1"/>
</dbReference>
<dbReference type="InterPro" id="IPR058801">
    <property type="entry name" value="PDZD8_N"/>
</dbReference>
<feature type="domain" description="SMP-LTD" evidence="28">
    <location>
        <begin position="2034"/>
        <end position="2227"/>
    </location>
</feature>
<evidence type="ECO:0000256" key="13">
    <source>
        <dbReference type="ARBA" id="ARBA00022763"/>
    </source>
</evidence>
<evidence type="ECO:0000256" key="7">
    <source>
        <dbReference type="ARBA" id="ARBA00022448"/>
    </source>
</evidence>
<dbReference type="InterPro" id="IPR025687">
    <property type="entry name" value="Znf-C4pol"/>
</dbReference>
<dbReference type="PANTHER" id="PTHR45812:SF1">
    <property type="entry name" value="DNA POLYMERASE ZETA CATALYTIC SUBUNIT"/>
    <property type="match status" value="1"/>
</dbReference>
<dbReference type="InterPro" id="IPR056435">
    <property type="entry name" value="DPOD/Z_N"/>
</dbReference>
<evidence type="ECO:0000256" key="23">
    <source>
        <dbReference type="ARBA" id="ARBA00023204"/>
    </source>
</evidence>
<evidence type="ECO:0000256" key="16">
    <source>
        <dbReference type="ARBA" id="ARBA00022932"/>
    </source>
</evidence>
<keyword evidence="15" id="KW-0862">Zinc</keyword>
<evidence type="ECO:0000313" key="29">
    <source>
        <dbReference type="EMBL" id="OLL22088.1"/>
    </source>
</evidence>
<organism evidence="29 30">
    <name type="scientific">Neolecta irregularis (strain DAH-3)</name>
    <dbReference type="NCBI Taxonomy" id="1198029"/>
    <lineage>
        <taxon>Eukaryota</taxon>
        <taxon>Fungi</taxon>
        <taxon>Dikarya</taxon>
        <taxon>Ascomycota</taxon>
        <taxon>Taphrinomycotina</taxon>
        <taxon>Neolectales</taxon>
        <taxon>Neolectaceae</taxon>
        <taxon>Neolecta</taxon>
    </lineage>
</organism>
<dbReference type="GO" id="GO:0006869">
    <property type="term" value="P:lipid transport"/>
    <property type="evidence" value="ECO:0007669"/>
    <property type="project" value="UniProtKB-KW"/>
</dbReference>
<evidence type="ECO:0000256" key="27">
    <source>
        <dbReference type="SAM" id="MobiDB-lite"/>
    </source>
</evidence>
<evidence type="ECO:0000256" key="3">
    <source>
        <dbReference type="ARBA" id="ARBA00004370"/>
    </source>
</evidence>